<feature type="compositionally biased region" description="Acidic residues" evidence="4">
    <location>
        <begin position="703"/>
        <end position="716"/>
    </location>
</feature>
<evidence type="ECO:0000256" key="3">
    <source>
        <dbReference type="ARBA" id="ARBA00038335"/>
    </source>
</evidence>
<evidence type="ECO:0000259" key="5">
    <source>
        <dbReference type="Pfam" id="PF04003"/>
    </source>
</evidence>
<feature type="compositionally biased region" description="Basic and acidic residues" evidence="4">
    <location>
        <begin position="875"/>
        <end position="887"/>
    </location>
</feature>
<organism evidence="6 7">
    <name type="scientific">Cladophialophora chaetospira</name>
    <dbReference type="NCBI Taxonomy" id="386627"/>
    <lineage>
        <taxon>Eukaryota</taxon>
        <taxon>Fungi</taxon>
        <taxon>Dikarya</taxon>
        <taxon>Ascomycota</taxon>
        <taxon>Pezizomycotina</taxon>
        <taxon>Eurotiomycetes</taxon>
        <taxon>Chaetothyriomycetidae</taxon>
        <taxon>Chaetothyriales</taxon>
        <taxon>Herpotrichiellaceae</taxon>
        <taxon>Cladophialophora</taxon>
    </lineage>
</organism>
<feature type="domain" description="Small-subunit processome Utp12" evidence="5">
    <location>
        <begin position="563"/>
        <end position="666"/>
    </location>
</feature>
<feature type="compositionally biased region" description="Acidic residues" evidence="4">
    <location>
        <begin position="816"/>
        <end position="834"/>
    </location>
</feature>
<evidence type="ECO:0000313" key="7">
    <source>
        <dbReference type="Proteomes" id="UP001172673"/>
    </source>
</evidence>
<feature type="compositionally biased region" description="Acidic residues" evidence="4">
    <location>
        <begin position="741"/>
        <end position="750"/>
    </location>
</feature>
<reference evidence="6" key="1">
    <citation type="submission" date="2022-10" db="EMBL/GenBank/DDBJ databases">
        <title>Culturing micro-colonial fungi from biological soil crusts in the Mojave desert and describing Neophaeococcomyces mojavensis, and introducing the new genera and species Taxawa tesnikishii.</title>
        <authorList>
            <person name="Kurbessoian T."/>
            <person name="Stajich J.E."/>
        </authorList>
    </citation>
    <scope>NUCLEOTIDE SEQUENCE</scope>
    <source>
        <strain evidence="6">TK_41</strain>
    </source>
</reference>
<dbReference type="SMART" id="SM00320">
    <property type="entry name" value="WD40"/>
    <property type="match status" value="3"/>
</dbReference>
<feature type="region of interest" description="Disordered" evidence="4">
    <location>
        <begin position="678"/>
        <end position="915"/>
    </location>
</feature>
<feature type="region of interest" description="Disordered" evidence="4">
    <location>
        <begin position="439"/>
        <end position="505"/>
    </location>
</feature>
<protein>
    <submittedName>
        <fullName evidence="6">Small subunit (SSU) processome component</fullName>
    </submittedName>
</protein>
<keyword evidence="2" id="KW-0539">Nucleus</keyword>
<dbReference type="AlphaFoldDB" id="A0AA38XJH4"/>
<proteinExistence type="inferred from homology"/>
<dbReference type="PANTHER" id="PTHR44267:SF1">
    <property type="entry name" value="WD REPEAT-CONTAINING PROTEIN 43"/>
    <property type="match status" value="1"/>
</dbReference>
<gene>
    <name evidence="6" type="primary">UTP5</name>
    <name evidence="6" type="ORF">H2200_002777</name>
</gene>
<dbReference type="Proteomes" id="UP001172673">
    <property type="component" value="Unassembled WGS sequence"/>
</dbReference>
<sequence length="915" mass="98676">MGRKDTQAGSSKSSSSAAVTASNRQKSSILKSAFTPSQFQLHLFASVIQSFDTHQLRIHDTATGRLRSQHESKSKITSLDWGYYGAAYRERQQSKKKRKRNENNGDGAVVAYGTNASHICMFSPVEGRTVATLTGGHERGIKDFRFSPVDYLQGWSIGEDAKLVQWDLTKDQPIRTINLPDPSVNLLGSPSNITPHLLCASSTPFAIDITSFDDFRIDRFDSFKNAIHSLWRSQDSQYFLAADSDRYINIYSIQQKKLVRTLVAGSGATATNLSTPSQESTDFLHKQQMLCVVTKDGTAELFSNPFAEAKQINGDLKSSRKNLTRKASATVRLVNPDSKNKSVPIVAAFVQGSDLIVVSTDGGVDLAFQKVRWQDEGNGELLFDGVKDVVKTRSASTLNSATLNGVKDMGKTTINESQTVVVNGGAGAPNVVDAIEISSSESEEEGDGDDEESAEETSVKEEDEDEASGAESDDSDEEMVDADAESANAPVAEGQAVEAEEPEPAEPSFADLLAAQHPAEISINAALPADPSTSLTLAPKSKAMALPTGMSLGTVLTQALRTNDTPLLETCLHTLDLNIVKSTIQRLESSLAGLLLSKLAERLASRPGRYGHLITWVQWICIVHGGAIAAQPQTIRQVKTLYEVLGQRMRTLDDLLLLKGKLDLLDAQLQFRRTLASQRDDSALEGRGEPGMIYIEGQKGGWESEDEEDEEDDLDEDIAHPAKKARRGGKDLDDLVAGSGSDEDEEDEDMPLANGASDLSTSEDEEDDSEDEDALPNGALIDDEASVSSAEDSDPDDLGPSPVASSSSAASSSSGSEDENEDDEEEEDEQDSELEAFINDGSVDFSDAEDEIHVEGDSSDEEAEEVETPAPAPVVEKKAKVKAKAEDVPALPVKSERTEKDSAGNMSKKTKKATS</sequence>
<feature type="compositionally biased region" description="Acidic residues" evidence="4">
    <location>
        <begin position="781"/>
        <end position="797"/>
    </location>
</feature>
<evidence type="ECO:0000256" key="2">
    <source>
        <dbReference type="ARBA" id="ARBA00023242"/>
    </source>
</evidence>
<dbReference type="PANTHER" id="PTHR44267">
    <property type="entry name" value="WD REPEAT-CONTAINING PROTEIN 43"/>
    <property type="match status" value="1"/>
</dbReference>
<dbReference type="InterPro" id="IPR007148">
    <property type="entry name" value="SSU_processome_Utp12"/>
</dbReference>
<dbReference type="GO" id="GO:0000462">
    <property type="term" value="P:maturation of SSU-rRNA from tricistronic rRNA transcript (SSU-rRNA, 5.8S rRNA, LSU-rRNA)"/>
    <property type="evidence" value="ECO:0007669"/>
    <property type="project" value="TreeGrafter"/>
</dbReference>
<comment type="similarity">
    <text evidence="3">Belongs to the UTP5 family.</text>
</comment>
<dbReference type="InterPro" id="IPR036322">
    <property type="entry name" value="WD40_repeat_dom_sf"/>
</dbReference>
<dbReference type="InterPro" id="IPR015943">
    <property type="entry name" value="WD40/YVTN_repeat-like_dom_sf"/>
</dbReference>
<dbReference type="GO" id="GO:0032040">
    <property type="term" value="C:small-subunit processome"/>
    <property type="evidence" value="ECO:0007669"/>
    <property type="project" value="UniProtKB-ARBA"/>
</dbReference>
<evidence type="ECO:0000313" key="6">
    <source>
        <dbReference type="EMBL" id="KAJ9614640.1"/>
    </source>
</evidence>
<dbReference type="InterPro" id="IPR052414">
    <property type="entry name" value="U3_snoRNA-assoc_WDR"/>
</dbReference>
<dbReference type="Gene3D" id="2.130.10.10">
    <property type="entry name" value="YVTN repeat-like/Quinoprotein amine dehydrogenase"/>
    <property type="match status" value="1"/>
</dbReference>
<dbReference type="InterPro" id="IPR001680">
    <property type="entry name" value="WD40_rpt"/>
</dbReference>
<feature type="compositionally biased region" description="Acidic residues" evidence="4">
    <location>
        <begin position="441"/>
        <end position="484"/>
    </location>
</feature>
<comment type="subcellular location">
    <subcellularLocation>
        <location evidence="1">Nucleus</location>
    </subcellularLocation>
</comment>
<feature type="compositionally biased region" description="Low complexity" evidence="4">
    <location>
        <begin position="8"/>
        <end position="22"/>
    </location>
</feature>
<feature type="compositionally biased region" description="Acidic residues" evidence="4">
    <location>
        <begin position="857"/>
        <end position="867"/>
    </location>
</feature>
<feature type="compositionally biased region" description="Low complexity" evidence="4">
    <location>
        <begin position="804"/>
        <end position="815"/>
    </location>
</feature>
<evidence type="ECO:0000256" key="4">
    <source>
        <dbReference type="SAM" id="MobiDB-lite"/>
    </source>
</evidence>
<feature type="compositionally biased region" description="Basic and acidic residues" evidence="4">
    <location>
        <begin position="678"/>
        <end position="688"/>
    </location>
</feature>
<feature type="region of interest" description="Disordered" evidence="4">
    <location>
        <begin position="1"/>
        <end position="22"/>
    </location>
</feature>
<dbReference type="SUPFAM" id="SSF50978">
    <property type="entry name" value="WD40 repeat-like"/>
    <property type="match status" value="1"/>
</dbReference>
<feature type="compositionally biased region" description="Acidic residues" evidence="4">
    <location>
        <begin position="761"/>
        <end position="774"/>
    </location>
</feature>
<dbReference type="EMBL" id="JAPDRK010000003">
    <property type="protein sequence ID" value="KAJ9614640.1"/>
    <property type="molecule type" value="Genomic_DNA"/>
</dbReference>
<dbReference type="Pfam" id="PF04003">
    <property type="entry name" value="Utp12"/>
    <property type="match status" value="1"/>
</dbReference>
<keyword evidence="7" id="KW-1185">Reference proteome</keyword>
<accession>A0AA38XJH4</accession>
<comment type="caution">
    <text evidence="6">The sequence shown here is derived from an EMBL/GenBank/DDBJ whole genome shotgun (WGS) entry which is preliminary data.</text>
</comment>
<name>A0AA38XJH4_9EURO</name>
<evidence type="ECO:0000256" key="1">
    <source>
        <dbReference type="ARBA" id="ARBA00004123"/>
    </source>
</evidence>